<feature type="transmembrane region" description="Helical" evidence="6">
    <location>
        <begin position="70"/>
        <end position="93"/>
    </location>
</feature>
<dbReference type="GO" id="GO:0017111">
    <property type="term" value="F:ribonucleoside triphosphate phosphatase activity"/>
    <property type="evidence" value="ECO:0007669"/>
    <property type="project" value="TreeGrafter"/>
</dbReference>
<evidence type="ECO:0000256" key="5">
    <source>
        <dbReference type="RuleBase" id="RU003833"/>
    </source>
</evidence>
<accession>A0AA97LJN1</accession>
<dbReference type="GO" id="GO:0045134">
    <property type="term" value="F:UDP phosphatase activity"/>
    <property type="evidence" value="ECO:0007669"/>
    <property type="project" value="TreeGrafter"/>
</dbReference>
<evidence type="ECO:0000313" key="8">
    <source>
        <dbReference type="RefSeq" id="XP_054854267.1"/>
    </source>
</evidence>
<evidence type="ECO:0000313" key="7">
    <source>
        <dbReference type="Proteomes" id="UP001190640"/>
    </source>
</evidence>
<dbReference type="KEGG" id="emc:129342496"/>
<feature type="active site" description="Proton acceptor" evidence="3">
    <location>
        <position position="229"/>
    </location>
</feature>
<protein>
    <submittedName>
        <fullName evidence="8">Ectonucleoside triphosphate diphosphohydrolase 8 isoform X1</fullName>
    </submittedName>
</protein>
<dbReference type="GO" id="GO:0005886">
    <property type="term" value="C:plasma membrane"/>
    <property type="evidence" value="ECO:0007669"/>
    <property type="project" value="TreeGrafter"/>
</dbReference>
<dbReference type="AlphaFoldDB" id="A0AA97LJN1"/>
<dbReference type="GO" id="GO:0004382">
    <property type="term" value="F:GDP phosphatase activity"/>
    <property type="evidence" value="ECO:0007669"/>
    <property type="project" value="TreeGrafter"/>
</dbReference>
<reference evidence="8" key="1">
    <citation type="submission" date="2025-08" db="UniProtKB">
        <authorList>
            <consortium name="RefSeq"/>
        </authorList>
    </citation>
    <scope>IDENTIFICATION</scope>
    <source>
        <tissue evidence="8">Blood</tissue>
    </source>
</reference>
<dbReference type="InterPro" id="IPR000407">
    <property type="entry name" value="GDA1_CD39_NTPase"/>
</dbReference>
<comment type="similarity">
    <text evidence="1 5">Belongs to the GDA1/CD39 NTPase family.</text>
</comment>
<dbReference type="GeneID" id="129342496"/>
<keyword evidence="4" id="KW-0547">Nucleotide-binding</keyword>
<dbReference type="Proteomes" id="UP001190640">
    <property type="component" value="Chromosome 14"/>
</dbReference>
<evidence type="ECO:0000256" key="6">
    <source>
        <dbReference type="SAM" id="Phobius"/>
    </source>
</evidence>
<dbReference type="CTD" id="377841"/>
<dbReference type="Gene3D" id="3.30.420.40">
    <property type="match status" value="1"/>
</dbReference>
<gene>
    <name evidence="8" type="primary">ENTPD8</name>
</gene>
<feature type="transmembrane region" description="Helical" evidence="6">
    <location>
        <begin position="528"/>
        <end position="552"/>
    </location>
</feature>
<proteinExistence type="inferred from homology"/>
<keyword evidence="6" id="KW-1133">Transmembrane helix</keyword>
<dbReference type="Gene3D" id="3.30.420.150">
    <property type="entry name" value="Exopolyphosphatase. Domain 2"/>
    <property type="match status" value="1"/>
</dbReference>
<keyword evidence="6" id="KW-0472">Membrane</keyword>
<dbReference type="Pfam" id="PF01150">
    <property type="entry name" value="GDA1_CD39"/>
    <property type="match status" value="1"/>
</dbReference>
<feature type="binding site" evidence="4">
    <location>
        <begin position="270"/>
        <end position="274"/>
    </location>
    <ligand>
        <name>ATP</name>
        <dbReference type="ChEBI" id="CHEBI:30616"/>
    </ligand>
</feature>
<organism evidence="7 8">
    <name type="scientific">Eublepharis macularius</name>
    <name type="common">Leopard gecko</name>
    <name type="synonym">Cyrtodactylus macularius</name>
    <dbReference type="NCBI Taxonomy" id="481883"/>
    <lineage>
        <taxon>Eukaryota</taxon>
        <taxon>Metazoa</taxon>
        <taxon>Chordata</taxon>
        <taxon>Craniata</taxon>
        <taxon>Vertebrata</taxon>
        <taxon>Euteleostomi</taxon>
        <taxon>Lepidosauria</taxon>
        <taxon>Squamata</taxon>
        <taxon>Bifurcata</taxon>
        <taxon>Gekkota</taxon>
        <taxon>Eublepharidae</taxon>
        <taxon>Eublepharinae</taxon>
        <taxon>Eublepharis</taxon>
    </lineage>
</organism>
<evidence type="ECO:0000256" key="2">
    <source>
        <dbReference type="ARBA" id="ARBA00022801"/>
    </source>
</evidence>
<sequence length="553" mass="61172">MPCRLIVVGDLTKYTLPCHWKVGGRAVRDASAARIACLGRRLTLQTTWILLRYKAAVPSAEMGIKWNGSFIPVALLVLGIISLIALILILVGIHNVTLPPQNKYGLVFDAGSSHTALFVYQWPADKENNTGMVSQTFSCHVNASGISSFVKVPARAGDSLRECLDAAMSVIPADRQREAPTYLGATAGMRLLSRENESAATQILTEVSKTIQEYPINFQGARILTGKEEGAYGWITINYLLDSFTKYSLVYRDWIHPSSASIWGALDLGGASTQISFVPAGPITEGEEAAQFRLYGFDYTIYTHSYLCYGQNQALLHALRIIVNSSSSDRFEHPCYPMGYSENITRTSFYSSPCAERQESAASGNVILQGTGNASKCRETFQKIFNFSCGHNTSCGFNGVYQPKVNGKFLAFSAYYYTFNFLNLTEGQPLAMVEAAVQTFCAKNWAELQSTYPKEKTSHLKNYCASANFILTLLLKGYGFNNDTWDNIAFQMQAANSDIGWTLGYMLNLTNMIPTESPSSLRGHEEGVWIASIFFIVLMLALCLVFLLIYFLK</sequence>
<evidence type="ECO:0000256" key="1">
    <source>
        <dbReference type="ARBA" id="ARBA00009283"/>
    </source>
</evidence>
<dbReference type="PROSITE" id="PS01238">
    <property type="entry name" value="GDA1_CD39_NTPASE"/>
    <property type="match status" value="1"/>
</dbReference>
<dbReference type="GO" id="GO:0009134">
    <property type="term" value="P:nucleoside diphosphate catabolic process"/>
    <property type="evidence" value="ECO:0007669"/>
    <property type="project" value="TreeGrafter"/>
</dbReference>
<dbReference type="PANTHER" id="PTHR11782:SF117">
    <property type="entry name" value="ECTONUCLEOSIDE TRIPHOSPHATE DIPHOSPHOHYDROLASE 8"/>
    <property type="match status" value="1"/>
</dbReference>
<evidence type="ECO:0000256" key="3">
    <source>
        <dbReference type="PIRSR" id="PIRSR600407-1"/>
    </source>
</evidence>
<keyword evidence="7" id="KW-1185">Reference proteome</keyword>
<evidence type="ECO:0000256" key="4">
    <source>
        <dbReference type="PIRSR" id="PIRSR600407-2"/>
    </source>
</evidence>
<dbReference type="RefSeq" id="XP_054854267.1">
    <property type="nucleotide sequence ID" value="XM_054998292.1"/>
</dbReference>
<name>A0AA97LJN1_EUBMA</name>
<dbReference type="FunFam" id="3.30.420.40:FF:000068">
    <property type="entry name" value="Ectonucleoside triphosphate diphosphohydrolase 1"/>
    <property type="match status" value="1"/>
</dbReference>
<dbReference type="GO" id="GO:0005524">
    <property type="term" value="F:ATP binding"/>
    <property type="evidence" value="ECO:0007669"/>
    <property type="project" value="UniProtKB-KW"/>
</dbReference>
<keyword evidence="6" id="KW-0812">Transmembrane</keyword>
<dbReference type="PANTHER" id="PTHR11782">
    <property type="entry name" value="ADENOSINE/GUANOSINE DIPHOSPHATASE"/>
    <property type="match status" value="1"/>
</dbReference>
<keyword evidence="2 5" id="KW-0378">Hydrolase</keyword>
<keyword evidence="4" id="KW-0067">ATP-binding</keyword>